<sequence>MKAIVTARPEPHRVVDDDGNAEPYRHQLSIDDRVALAAAQEVADDVTAVGIGGDPARRCVRAALGHGADEGLHVEYDPIEEVAGDKYATVLSRVAARESPDAVVVGQSSSFAGAEIATLVGERLDWPAATRVTRLGTPNLDAEVSIEQGELAVQRKLSIGRQEAVVLKVPAVLGIDAGFTDPDRAPLSTVVAGQRAKIETVALEDVAPGESRFAMSIGAATVEDVTPNERWGRGRPPRAGTVEQRIYRMLGRGTDSGTSAGERIDAPPEEAAEQVVAYLRDQDLI</sequence>
<evidence type="ECO:0000256" key="1">
    <source>
        <dbReference type="ARBA" id="ARBA00007557"/>
    </source>
</evidence>
<dbReference type="InterPro" id="IPR012255">
    <property type="entry name" value="ETF_b"/>
</dbReference>
<dbReference type="Gene3D" id="3.40.50.620">
    <property type="entry name" value="HUPs"/>
    <property type="match status" value="1"/>
</dbReference>
<evidence type="ECO:0000313" key="6">
    <source>
        <dbReference type="EMBL" id="MFD1600377.1"/>
    </source>
</evidence>
<evidence type="ECO:0000313" key="7">
    <source>
        <dbReference type="Proteomes" id="UP001597085"/>
    </source>
</evidence>
<keyword evidence="3" id="KW-0249">Electron transport</keyword>
<dbReference type="Pfam" id="PF01012">
    <property type="entry name" value="ETF"/>
    <property type="match status" value="1"/>
</dbReference>
<comment type="similarity">
    <text evidence="1">Belongs to the ETF beta-subunit/FixA family.</text>
</comment>
<name>A0ABD6CRT5_9EURY</name>
<dbReference type="RefSeq" id="WP_256421914.1">
    <property type="nucleotide sequence ID" value="NZ_JANHDI010000009.1"/>
</dbReference>
<dbReference type="Proteomes" id="UP001597085">
    <property type="component" value="Unassembled WGS sequence"/>
</dbReference>
<reference evidence="6 7" key="1">
    <citation type="journal article" date="2019" name="Int. J. Syst. Evol. Microbiol.">
        <title>The Global Catalogue of Microorganisms (GCM) 10K type strain sequencing project: providing services to taxonomists for standard genome sequencing and annotation.</title>
        <authorList>
            <consortium name="The Broad Institute Genomics Platform"/>
            <consortium name="The Broad Institute Genome Sequencing Center for Infectious Disease"/>
            <person name="Wu L."/>
            <person name="Ma J."/>
        </authorList>
    </citation>
    <scope>NUCLEOTIDE SEQUENCE [LARGE SCALE GENOMIC DNA]</scope>
    <source>
        <strain evidence="6 7">CGMCC 1.12121</strain>
    </source>
</reference>
<accession>A0ABD6CRT5</accession>
<dbReference type="AlphaFoldDB" id="A0ABD6CRT5"/>
<dbReference type="SUPFAM" id="SSF52402">
    <property type="entry name" value="Adenine nucleotide alpha hydrolases-like"/>
    <property type="match status" value="1"/>
</dbReference>
<gene>
    <name evidence="6" type="ORF">ACFSBX_15635</name>
</gene>
<comment type="caution">
    <text evidence="6">The sequence shown here is derived from an EMBL/GenBank/DDBJ whole genome shotgun (WGS) entry which is preliminary data.</text>
</comment>
<evidence type="ECO:0000256" key="4">
    <source>
        <dbReference type="SAM" id="MobiDB-lite"/>
    </source>
</evidence>
<proteinExistence type="inferred from homology"/>
<dbReference type="SMART" id="SM00893">
    <property type="entry name" value="ETF"/>
    <property type="match status" value="1"/>
</dbReference>
<evidence type="ECO:0000256" key="3">
    <source>
        <dbReference type="ARBA" id="ARBA00022982"/>
    </source>
</evidence>
<dbReference type="PANTHER" id="PTHR21294:SF8">
    <property type="entry name" value="ELECTRON TRANSFER FLAVOPROTEIN SUBUNIT BETA"/>
    <property type="match status" value="1"/>
</dbReference>
<evidence type="ECO:0000256" key="2">
    <source>
        <dbReference type="ARBA" id="ARBA00022448"/>
    </source>
</evidence>
<feature type="region of interest" description="Disordered" evidence="4">
    <location>
        <begin position="1"/>
        <end position="22"/>
    </location>
</feature>
<dbReference type="EMBL" id="JBHUDK010000014">
    <property type="protein sequence ID" value="MFD1600377.1"/>
    <property type="molecule type" value="Genomic_DNA"/>
</dbReference>
<dbReference type="InterPro" id="IPR014729">
    <property type="entry name" value="Rossmann-like_a/b/a_fold"/>
</dbReference>
<evidence type="ECO:0000259" key="5">
    <source>
        <dbReference type="SMART" id="SM00893"/>
    </source>
</evidence>
<organism evidence="6 7">
    <name type="scientific">Halobellus rarus</name>
    <dbReference type="NCBI Taxonomy" id="1126237"/>
    <lineage>
        <taxon>Archaea</taxon>
        <taxon>Methanobacteriati</taxon>
        <taxon>Methanobacteriota</taxon>
        <taxon>Stenosarchaea group</taxon>
        <taxon>Halobacteria</taxon>
        <taxon>Halobacteriales</taxon>
        <taxon>Haloferacaceae</taxon>
        <taxon>Halobellus</taxon>
    </lineage>
</organism>
<keyword evidence="7" id="KW-1185">Reference proteome</keyword>
<dbReference type="PANTHER" id="PTHR21294">
    <property type="entry name" value="ELECTRON TRANSFER FLAVOPROTEIN BETA-SUBUNIT"/>
    <property type="match status" value="1"/>
</dbReference>
<feature type="domain" description="Electron transfer flavoprotein alpha/beta-subunit N-terminal" evidence="5">
    <location>
        <begin position="12"/>
        <end position="210"/>
    </location>
</feature>
<keyword evidence="2" id="KW-0813">Transport</keyword>
<dbReference type="InterPro" id="IPR014730">
    <property type="entry name" value="ETF_a/b_N"/>
</dbReference>
<protein>
    <submittedName>
        <fullName evidence="6">Electron transfer flavoprotein alpha/beta-subunit</fullName>
    </submittedName>
</protein>